<evidence type="ECO:0000313" key="2">
    <source>
        <dbReference type="Proteomes" id="UP000297597"/>
    </source>
</evidence>
<dbReference type="EMBL" id="QFFZ01000022">
    <property type="protein sequence ID" value="TEB10713.1"/>
    <property type="molecule type" value="Genomic_DNA"/>
</dbReference>
<dbReference type="RefSeq" id="WP_134213999.1">
    <property type="nucleotide sequence ID" value="NZ_QFFZ01000022.1"/>
</dbReference>
<gene>
    <name evidence="1" type="ORF">Pmgp_02165</name>
</gene>
<name>A0A4Y7RPD1_9FIRM</name>
<keyword evidence="2" id="KW-1185">Reference proteome</keyword>
<protein>
    <submittedName>
        <fullName evidence="1">Uncharacterized protein</fullName>
    </submittedName>
</protein>
<dbReference type="AlphaFoldDB" id="A0A4Y7RPD1"/>
<accession>A0A4Y7RPD1</accession>
<reference evidence="1 2" key="1">
    <citation type="journal article" date="2018" name="Environ. Microbiol.">
        <title>Novel energy conservation strategies and behaviour of Pelotomaculum schinkii driving syntrophic propionate catabolism.</title>
        <authorList>
            <person name="Hidalgo-Ahumada C.A.P."/>
            <person name="Nobu M.K."/>
            <person name="Narihiro T."/>
            <person name="Tamaki H."/>
            <person name="Liu W.T."/>
            <person name="Kamagata Y."/>
            <person name="Stams A.J.M."/>
            <person name="Imachi H."/>
            <person name="Sousa D.Z."/>
        </authorList>
    </citation>
    <scope>NUCLEOTIDE SEQUENCE [LARGE SCALE GENOMIC DNA]</scope>
    <source>
        <strain evidence="1 2">MGP</strain>
    </source>
</reference>
<dbReference type="Proteomes" id="UP000297597">
    <property type="component" value="Unassembled WGS sequence"/>
</dbReference>
<sequence length="76" mass="8416">MPLFAGLFEHRGNEMLVREQASFYIREAQKGMMEMGALLQQISQAGHSDIAPDCARLQQIGAQVGKALEQVQISLK</sequence>
<evidence type="ECO:0000313" key="1">
    <source>
        <dbReference type="EMBL" id="TEB10713.1"/>
    </source>
</evidence>
<organism evidence="1 2">
    <name type="scientific">Pelotomaculum propionicicum</name>
    <dbReference type="NCBI Taxonomy" id="258475"/>
    <lineage>
        <taxon>Bacteria</taxon>
        <taxon>Bacillati</taxon>
        <taxon>Bacillota</taxon>
        <taxon>Clostridia</taxon>
        <taxon>Eubacteriales</taxon>
        <taxon>Desulfotomaculaceae</taxon>
        <taxon>Pelotomaculum</taxon>
    </lineage>
</organism>
<proteinExistence type="predicted"/>
<comment type="caution">
    <text evidence="1">The sequence shown here is derived from an EMBL/GenBank/DDBJ whole genome shotgun (WGS) entry which is preliminary data.</text>
</comment>